<dbReference type="CDD" id="cd04645">
    <property type="entry name" value="LbH_gamma_CA_like"/>
    <property type="match status" value="1"/>
</dbReference>
<dbReference type="EMBL" id="JAFLCK010000023">
    <property type="protein sequence ID" value="MBN8661680.1"/>
    <property type="molecule type" value="Genomic_DNA"/>
</dbReference>
<evidence type="ECO:0000313" key="1">
    <source>
        <dbReference type="EMBL" id="MBN8661680.1"/>
    </source>
</evidence>
<dbReference type="Proteomes" id="UP000664277">
    <property type="component" value="Unassembled WGS sequence"/>
</dbReference>
<dbReference type="Gene3D" id="2.160.10.10">
    <property type="entry name" value="Hexapeptide repeat proteins"/>
    <property type="match status" value="1"/>
</dbReference>
<protein>
    <submittedName>
        <fullName evidence="1">Gamma carbonic anhydrase family protein</fullName>
    </submittedName>
</protein>
<name>A0A8J7PMT6_9BACT</name>
<sequence length="172" mass="18036">MIYQLHGVKPLLEEGVYIAPNAVVIGKVIVRQEASIWFSCVVRGDINSISIGQSSNIQDGAILHVTQRHSLSISERVTVGHGAILHGCHVEDDCLIGMGAIVLDGAVIGKGSIVAAGSVVAPGTVVPPASMVMGAPGKVMRGVKEEETALIALTWQSYVSNARDFAKNLDLV</sequence>
<evidence type="ECO:0000313" key="2">
    <source>
        <dbReference type="Proteomes" id="UP000664277"/>
    </source>
</evidence>
<dbReference type="PANTHER" id="PTHR13061:SF29">
    <property type="entry name" value="GAMMA CARBONIC ANHYDRASE-LIKE 1, MITOCHONDRIAL-RELATED"/>
    <property type="match status" value="1"/>
</dbReference>
<organism evidence="1 2">
    <name type="scientific">Candidatus Obscuribacter phosphatis</name>
    <dbReference type="NCBI Taxonomy" id="1906157"/>
    <lineage>
        <taxon>Bacteria</taxon>
        <taxon>Bacillati</taxon>
        <taxon>Candidatus Melainabacteria</taxon>
        <taxon>Candidatus Obscuribacterales</taxon>
        <taxon>Candidatus Obscuribacteraceae</taxon>
        <taxon>Candidatus Obscuribacter</taxon>
    </lineage>
</organism>
<reference evidence="1" key="1">
    <citation type="submission" date="2021-02" db="EMBL/GenBank/DDBJ databases">
        <title>Genome-Resolved Metagenomics of a Microbial Community Performing Photosynthetic Biological Nutrient Removal.</title>
        <authorList>
            <person name="Mcdaniel E.A."/>
        </authorList>
    </citation>
    <scope>NUCLEOTIDE SEQUENCE</scope>
    <source>
        <strain evidence="1">UWPOB_OBS1</strain>
    </source>
</reference>
<dbReference type="InterPro" id="IPR047324">
    <property type="entry name" value="LbH_gamma_CA-like"/>
</dbReference>
<dbReference type="SUPFAM" id="SSF51161">
    <property type="entry name" value="Trimeric LpxA-like enzymes"/>
    <property type="match status" value="1"/>
</dbReference>
<dbReference type="InterPro" id="IPR050484">
    <property type="entry name" value="Transf_Hexapept/Carb_Anhydrase"/>
</dbReference>
<dbReference type="InterPro" id="IPR011004">
    <property type="entry name" value="Trimer_LpxA-like_sf"/>
</dbReference>
<dbReference type="AlphaFoldDB" id="A0A8J7PMT6"/>
<dbReference type="InterPro" id="IPR001451">
    <property type="entry name" value="Hexapep"/>
</dbReference>
<dbReference type="PANTHER" id="PTHR13061">
    <property type="entry name" value="DYNACTIN SUBUNIT P25"/>
    <property type="match status" value="1"/>
</dbReference>
<dbReference type="Pfam" id="PF00132">
    <property type="entry name" value="Hexapep"/>
    <property type="match status" value="1"/>
</dbReference>
<gene>
    <name evidence="1" type="ORF">J0M35_15040</name>
</gene>
<comment type="caution">
    <text evidence="1">The sequence shown here is derived from an EMBL/GenBank/DDBJ whole genome shotgun (WGS) entry which is preliminary data.</text>
</comment>
<accession>A0A8J7PMT6</accession>
<proteinExistence type="predicted"/>